<dbReference type="AlphaFoldDB" id="A0A4C2A9J4"/>
<reference evidence="1 2" key="1">
    <citation type="journal article" date="2019" name="Commun. Biol.">
        <title>The bagworm genome reveals a unique fibroin gene that provides high tensile strength.</title>
        <authorList>
            <person name="Kono N."/>
            <person name="Nakamura H."/>
            <person name="Ohtoshi R."/>
            <person name="Tomita M."/>
            <person name="Numata K."/>
            <person name="Arakawa K."/>
        </authorList>
    </citation>
    <scope>NUCLEOTIDE SEQUENCE [LARGE SCALE GENOMIC DNA]</scope>
</reference>
<name>A0A4C2A9J4_EUMVA</name>
<evidence type="ECO:0000313" key="1">
    <source>
        <dbReference type="EMBL" id="GBP95645.1"/>
    </source>
</evidence>
<evidence type="ECO:0000313" key="2">
    <source>
        <dbReference type="Proteomes" id="UP000299102"/>
    </source>
</evidence>
<protein>
    <submittedName>
        <fullName evidence="1">Uncharacterized protein</fullName>
    </submittedName>
</protein>
<keyword evidence="2" id="KW-1185">Reference proteome</keyword>
<dbReference type="EMBL" id="BGZK01002664">
    <property type="protein sequence ID" value="GBP95645.1"/>
    <property type="molecule type" value="Genomic_DNA"/>
</dbReference>
<accession>A0A4C2A9J4</accession>
<dbReference type="Proteomes" id="UP000299102">
    <property type="component" value="Unassembled WGS sequence"/>
</dbReference>
<comment type="caution">
    <text evidence="1">The sequence shown here is derived from an EMBL/GenBank/DDBJ whole genome shotgun (WGS) entry which is preliminary data.</text>
</comment>
<sequence>MQENISFKLNFRSFNNHIFGQGFAFELKGIGFDCERGRVIQRVLYQINLLAPCLVGCVKPSAPESGRAGESGDQPLSSRIGRAWKIMKNSKILYVY</sequence>
<gene>
    <name evidence="1" type="ORF">EVAR_13072_1</name>
</gene>
<organism evidence="1 2">
    <name type="scientific">Eumeta variegata</name>
    <name type="common">Bagworm moth</name>
    <name type="synonym">Eumeta japonica</name>
    <dbReference type="NCBI Taxonomy" id="151549"/>
    <lineage>
        <taxon>Eukaryota</taxon>
        <taxon>Metazoa</taxon>
        <taxon>Ecdysozoa</taxon>
        <taxon>Arthropoda</taxon>
        <taxon>Hexapoda</taxon>
        <taxon>Insecta</taxon>
        <taxon>Pterygota</taxon>
        <taxon>Neoptera</taxon>
        <taxon>Endopterygota</taxon>
        <taxon>Lepidoptera</taxon>
        <taxon>Glossata</taxon>
        <taxon>Ditrysia</taxon>
        <taxon>Tineoidea</taxon>
        <taxon>Psychidae</taxon>
        <taxon>Oiketicinae</taxon>
        <taxon>Eumeta</taxon>
    </lineage>
</organism>
<proteinExistence type="predicted"/>